<dbReference type="InterPro" id="IPR000335">
    <property type="entry name" value="Bleomycin-R"/>
</dbReference>
<reference evidence="6 7" key="1">
    <citation type="submission" date="2018-05" db="EMBL/GenBank/DDBJ databases">
        <title>Genomic Encyclopedia of Type Strains, Phase IV (KMG-IV): sequencing the most valuable type-strain genomes for metagenomic binning, comparative biology and taxonomic classification.</title>
        <authorList>
            <person name="Goeker M."/>
        </authorList>
    </citation>
    <scope>NUCLEOTIDE SEQUENCE [LARGE SCALE GENOMIC DNA]</scope>
    <source>
        <strain evidence="6 7">DSM 16791</strain>
    </source>
</reference>
<evidence type="ECO:0000259" key="5">
    <source>
        <dbReference type="PROSITE" id="PS51819"/>
    </source>
</evidence>
<evidence type="ECO:0000256" key="3">
    <source>
        <dbReference type="ARBA" id="ARBA00023251"/>
    </source>
</evidence>
<evidence type="ECO:0000256" key="1">
    <source>
        <dbReference type="ARBA" id="ARBA00011051"/>
    </source>
</evidence>
<dbReference type="OrthoDB" id="284897at2"/>
<dbReference type="SUPFAM" id="SSF54593">
    <property type="entry name" value="Glyoxalase/Bleomycin resistance protein/Dihydroxybiphenyl dioxygenase"/>
    <property type="match status" value="1"/>
</dbReference>
<gene>
    <name evidence="6" type="ORF">DFR52_106167</name>
</gene>
<dbReference type="InterPro" id="IPR029068">
    <property type="entry name" value="Glyas_Bleomycin-R_OHBP_Dase"/>
</dbReference>
<feature type="region of interest" description="Disordered" evidence="4">
    <location>
        <begin position="1"/>
        <end position="20"/>
    </location>
</feature>
<name>A0A317PFS1_9HYPH</name>
<dbReference type="PROSITE" id="PS51819">
    <property type="entry name" value="VOC"/>
    <property type="match status" value="1"/>
</dbReference>
<feature type="domain" description="VOC" evidence="5">
    <location>
        <begin position="22"/>
        <end position="151"/>
    </location>
</feature>
<evidence type="ECO:0000313" key="6">
    <source>
        <dbReference type="EMBL" id="PWV97644.1"/>
    </source>
</evidence>
<accession>A0A317PFS1</accession>
<dbReference type="GO" id="GO:0046677">
    <property type="term" value="P:response to antibiotic"/>
    <property type="evidence" value="ECO:0007669"/>
    <property type="project" value="UniProtKB-KW"/>
</dbReference>
<dbReference type="AlphaFoldDB" id="A0A317PFS1"/>
<dbReference type="RefSeq" id="WP_110033940.1">
    <property type="nucleotide sequence ID" value="NZ_QGTR01000006.1"/>
</dbReference>
<sequence>MAELDQAGRNSAGANGSGPTGGFAPLVPELDVSSLTQSLAFWSGLLGFRIAYERPEAGFAYLERQRAQVMLCEINGEWLTGDLARPFGRGVNFQIETDDLQPMLTELDRAKWPLFRETRESWYNVGEGVETGSLEFLVQDPDGYLLRFSQSLGPRSRR</sequence>
<evidence type="ECO:0000256" key="4">
    <source>
        <dbReference type="SAM" id="MobiDB-lite"/>
    </source>
</evidence>
<evidence type="ECO:0000256" key="2">
    <source>
        <dbReference type="ARBA" id="ARBA00021572"/>
    </source>
</evidence>
<dbReference type="Proteomes" id="UP000246352">
    <property type="component" value="Unassembled WGS sequence"/>
</dbReference>
<keyword evidence="7" id="KW-1185">Reference proteome</keyword>
<dbReference type="CDD" id="cd08349">
    <property type="entry name" value="BLMA_like"/>
    <property type="match status" value="1"/>
</dbReference>
<comment type="caution">
    <text evidence="6">The sequence shown here is derived from an EMBL/GenBank/DDBJ whole genome shotgun (WGS) entry which is preliminary data.</text>
</comment>
<dbReference type="InterPro" id="IPR037523">
    <property type="entry name" value="VOC_core"/>
</dbReference>
<dbReference type="InterPro" id="IPR004360">
    <property type="entry name" value="Glyas_Fos-R_dOase_dom"/>
</dbReference>
<dbReference type="Pfam" id="PF00903">
    <property type="entry name" value="Glyoxalase"/>
    <property type="match status" value="1"/>
</dbReference>
<comment type="similarity">
    <text evidence="1">Belongs to the bleomycin resistance protein family.</text>
</comment>
<keyword evidence="3" id="KW-0046">Antibiotic resistance</keyword>
<organism evidence="6 7">
    <name type="scientific">Hoeflea marina</name>
    <dbReference type="NCBI Taxonomy" id="274592"/>
    <lineage>
        <taxon>Bacteria</taxon>
        <taxon>Pseudomonadati</taxon>
        <taxon>Pseudomonadota</taxon>
        <taxon>Alphaproteobacteria</taxon>
        <taxon>Hyphomicrobiales</taxon>
        <taxon>Rhizobiaceae</taxon>
        <taxon>Hoeflea</taxon>
    </lineage>
</organism>
<proteinExistence type="inferred from homology"/>
<dbReference type="EMBL" id="QGTR01000006">
    <property type="protein sequence ID" value="PWV97644.1"/>
    <property type="molecule type" value="Genomic_DNA"/>
</dbReference>
<protein>
    <recommendedName>
        <fullName evidence="2">Bleomycin resistance protein</fullName>
    </recommendedName>
</protein>
<evidence type="ECO:0000313" key="7">
    <source>
        <dbReference type="Proteomes" id="UP000246352"/>
    </source>
</evidence>
<dbReference type="Gene3D" id="3.10.180.10">
    <property type="entry name" value="2,3-Dihydroxybiphenyl 1,2-Dioxygenase, domain 1"/>
    <property type="match status" value="1"/>
</dbReference>